<dbReference type="AlphaFoldDB" id="A0A8H9ITW4"/>
<keyword evidence="1" id="KW-1133">Transmembrane helix</keyword>
<evidence type="ECO:0000259" key="2">
    <source>
        <dbReference type="Pfam" id="PF03779"/>
    </source>
</evidence>
<sequence>MVTDRAGEPRATFPVARHLWVGGPADGHVTPSLPSSLVFLAAVWLGFAPFALHYHFATLNGAADINDVDVALVVATLALVRMIAPRDLPWLSVVNAALGAWLVASPFVLGYAGSAPRATVNEIAVGTALVLLGASSAVLTYRERRLT</sequence>
<organism evidence="3 4">
    <name type="scientific">Amycolatopsis bartoniae</name>
    <dbReference type="NCBI Taxonomy" id="941986"/>
    <lineage>
        <taxon>Bacteria</taxon>
        <taxon>Bacillati</taxon>
        <taxon>Actinomycetota</taxon>
        <taxon>Actinomycetes</taxon>
        <taxon>Pseudonocardiales</taxon>
        <taxon>Pseudonocardiaceae</taxon>
        <taxon>Amycolatopsis</taxon>
    </lineage>
</organism>
<reference evidence="3" key="2">
    <citation type="submission" date="2020-09" db="EMBL/GenBank/DDBJ databases">
        <authorList>
            <person name="Sun Q."/>
            <person name="Zhou Y."/>
        </authorList>
    </citation>
    <scope>NUCLEOTIDE SEQUENCE</scope>
    <source>
        <strain evidence="3">CGMCC 4.7679</strain>
    </source>
</reference>
<proteinExistence type="predicted"/>
<evidence type="ECO:0000313" key="4">
    <source>
        <dbReference type="Proteomes" id="UP000658656"/>
    </source>
</evidence>
<dbReference type="EMBL" id="BNAV01000001">
    <property type="protein sequence ID" value="GHF32432.1"/>
    <property type="molecule type" value="Genomic_DNA"/>
</dbReference>
<dbReference type="RefSeq" id="WP_145933582.1">
    <property type="nucleotide sequence ID" value="NZ_BNAV01000001.1"/>
</dbReference>
<keyword evidence="4" id="KW-1185">Reference proteome</keyword>
<dbReference type="Proteomes" id="UP000658656">
    <property type="component" value="Unassembled WGS sequence"/>
</dbReference>
<accession>A0A8H9ITW4</accession>
<gene>
    <name evidence="3" type="ORF">GCM10017566_01220</name>
</gene>
<evidence type="ECO:0000256" key="1">
    <source>
        <dbReference type="SAM" id="Phobius"/>
    </source>
</evidence>
<keyword evidence="1" id="KW-0472">Membrane</keyword>
<feature type="domain" description="SPW repeat-containing integral membrane" evidence="2">
    <location>
        <begin position="35"/>
        <end position="134"/>
    </location>
</feature>
<feature type="transmembrane region" description="Helical" evidence="1">
    <location>
        <begin position="90"/>
        <end position="111"/>
    </location>
</feature>
<feature type="transmembrane region" description="Helical" evidence="1">
    <location>
        <begin position="123"/>
        <end position="141"/>
    </location>
</feature>
<reference evidence="3" key="1">
    <citation type="journal article" date="2014" name="Int. J. Syst. Evol. Microbiol.">
        <title>Complete genome sequence of Corynebacterium casei LMG S-19264T (=DSM 44701T), isolated from a smear-ripened cheese.</title>
        <authorList>
            <consortium name="US DOE Joint Genome Institute (JGI-PGF)"/>
            <person name="Walter F."/>
            <person name="Albersmeier A."/>
            <person name="Kalinowski J."/>
            <person name="Ruckert C."/>
        </authorList>
    </citation>
    <scope>NUCLEOTIDE SEQUENCE</scope>
    <source>
        <strain evidence="3">CGMCC 4.7679</strain>
    </source>
</reference>
<dbReference type="InterPro" id="IPR005530">
    <property type="entry name" value="SPW"/>
</dbReference>
<dbReference type="Pfam" id="PF03779">
    <property type="entry name" value="SPW"/>
    <property type="match status" value="1"/>
</dbReference>
<dbReference type="OrthoDB" id="3693479at2"/>
<protein>
    <recommendedName>
        <fullName evidence="2">SPW repeat-containing integral membrane domain-containing protein</fullName>
    </recommendedName>
</protein>
<comment type="caution">
    <text evidence="3">The sequence shown here is derived from an EMBL/GenBank/DDBJ whole genome shotgun (WGS) entry which is preliminary data.</text>
</comment>
<name>A0A8H9ITW4_9PSEU</name>
<evidence type="ECO:0000313" key="3">
    <source>
        <dbReference type="EMBL" id="GHF32432.1"/>
    </source>
</evidence>
<feature type="transmembrane region" description="Helical" evidence="1">
    <location>
        <begin position="37"/>
        <end position="56"/>
    </location>
</feature>
<keyword evidence="1" id="KW-0812">Transmembrane</keyword>